<reference evidence="3" key="2">
    <citation type="journal article" date="2013" name="Nat. Genet.">
        <title>The genome of the platyfish, Xiphophorus maculatus, provides insights into evolutionary adaptation and several complex traits.</title>
        <authorList>
            <person name="Schartl M."/>
            <person name="Walter R.B."/>
            <person name="Shen Y."/>
            <person name="Garcia T."/>
            <person name="Catchen J."/>
            <person name="Amores A."/>
            <person name="Braasch I."/>
            <person name="Chalopin D."/>
            <person name="Volff J.N."/>
            <person name="Lesch K.P."/>
            <person name="Bisazza A."/>
            <person name="Minx P."/>
            <person name="Hillier L."/>
            <person name="Wilson R.K."/>
            <person name="Fuerstenberg S."/>
            <person name="Boore J."/>
            <person name="Searle S."/>
            <person name="Postlethwait J.H."/>
            <person name="Warren W.C."/>
        </authorList>
    </citation>
    <scope>NUCLEOTIDE SEQUENCE [LARGE SCALE GENOMIC DNA]</scope>
    <source>
        <strain evidence="3">JP 163 A</strain>
    </source>
</reference>
<dbReference type="GeneTree" id="ENSGT01060000252043"/>
<name>A0A3B5R1G2_XIPMA</name>
<dbReference type="InParanoid" id="A0A3B5R1G2"/>
<evidence type="ECO:0000313" key="3">
    <source>
        <dbReference type="Proteomes" id="UP000002852"/>
    </source>
</evidence>
<keyword evidence="3" id="KW-1185">Reference proteome</keyword>
<dbReference type="Proteomes" id="UP000002852">
    <property type="component" value="Unassembled WGS sequence"/>
</dbReference>
<sequence length="111" mass="12712">MLSRPGLAGADTPAGRRAGLPFNKPRHRAHPEPRHRAHPEPRHRADPEPRHRAHPEPRHRADPEPRHRAHPEPRHRADPEPRFLRTASHFNGSRLTEHGSRDGMLAKCLLC</sequence>
<dbReference type="Ensembl" id="ENSXMAT00000042310.1">
    <property type="protein sequence ID" value="ENSXMAP00000037159.1"/>
    <property type="gene ID" value="ENSXMAG00000026874.1"/>
</dbReference>
<evidence type="ECO:0000313" key="2">
    <source>
        <dbReference type="Ensembl" id="ENSXMAP00000037159.1"/>
    </source>
</evidence>
<reference evidence="3" key="1">
    <citation type="submission" date="2012-01" db="EMBL/GenBank/DDBJ databases">
        <authorList>
            <person name="Walter R."/>
            <person name="Schartl M."/>
            <person name="Warren W."/>
        </authorList>
    </citation>
    <scope>NUCLEOTIDE SEQUENCE [LARGE SCALE GENOMIC DNA]</scope>
    <source>
        <strain evidence="3">JP 163 A</strain>
    </source>
</reference>
<protein>
    <submittedName>
        <fullName evidence="2">Uncharacterized protein</fullName>
    </submittedName>
</protein>
<organism evidence="2 3">
    <name type="scientific">Xiphophorus maculatus</name>
    <name type="common">Southern platyfish</name>
    <name type="synonym">Platypoecilus maculatus</name>
    <dbReference type="NCBI Taxonomy" id="8083"/>
    <lineage>
        <taxon>Eukaryota</taxon>
        <taxon>Metazoa</taxon>
        <taxon>Chordata</taxon>
        <taxon>Craniata</taxon>
        <taxon>Vertebrata</taxon>
        <taxon>Euteleostomi</taxon>
        <taxon>Actinopterygii</taxon>
        <taxon>Neopterygii</taxon>
        <taxon>Teleostei</taxon>
        <taxon>Neoteleostei</taxon>
        <taxon>Acanthomorphata</taxon>
        <taxon>Ovalentaria</taxon>
        <taxon>Atherinomorphae</taxon>
        <taxon>Cyprinodontiformes</taxon>
        <taxon>Poeciliidae</taxon>
        <taxon>Poeciliinae</taxon>
        <taxon>Xiphophorus</taxon>
    </lineage>
</organism>
<dbReference type="AlphaFoldDB" id="A0A3B5R1G2"/>
<feature type="region of interest" description="Disordered" evidence="1">
    <location>
        <begin position="1"/>
        <end position="83"/>
    </location>
</feature>
<accession>A0A3B5R1G2</accession>
<reference evidence="2" key="3">
    <citation type="submission" date="2025-08" db="UniProtKB">
        <authorList>
            <consortium name="Ensembl"/>
        </authorList>
    </citation>
    <scope>IDENTIFICATION</scope>
    <source>
        <strain evidence="2">JP 163 A</strain>
    </source>
</reference>
<reference evidence="2" key="4">
    <citation type="submission" date="2025-09" db="UniProtKB">
        <authorList>
            <consortium name="Ensembl"/>
        </authorList>
    </citation>
    <scope>IDENTIFICATION</scope>
    <source>
        <strain evidence="2">JP 163 A</strain>
    </source>
</reference>
<evidence type="ECO:0000256" key="1">
    <source>
        <dbReference type="SAM" id="MobiDB-lite"/>
    </source>
</evidence>
<proteinExistence type="predicted"/>
<feature type="compositionally biased region" description="Basic and acidic residues" evidence="1">
    <location>
        <begin position="30"/>
        <end position="83"/>
    </location>
</feature>